<feature type="transmembrane region" description="Helical" evidence="9">
    <location>
        <begin position="58"/>
        <end position="75"/>
    </location>
</feature>
<dbReference type="InterPro" id="IPR006153">
    <property type="entry name" value="Cation/H_exchanger_TM"/>
</dbReference>
<dbReference type="AlphaFoldDB" id="A0A9D1NGW2"/>
<accession>A0A9D1NGW2</accession>
<evidence type="ECO:0000259" key="10">
    <source>
        <dbReference type="Pfam" id="PF00999"/>
    </source>
</evidence>
<proteinExistence type="predicted"/>
<evidence type="ECO:0000256" key="9">
    <source>
        <dbReference type="SAM" id="Phobius"/>
    </source>
</evidence>
<name>A0A9D1NGW2_9FIRM</name>
<comment type="subcellular location">
    <subcellularLocation>
        <location evidence="1">Cell membrane</location>
        <topology evidence="1">Multi-pass membrane protein</topology>
    </subcellularLocation>
</comment>
<dbReference type="NCBIfam" id="NF003716">
    <property type="entry name" value="PRK05326.1-3"/>
    <property type="match status" value="1"/>
</dbReference>
<evidence type="ECO:0000256" key="6">
    <source>
        <dbReference type="ARBA" id="ARBA00022989"/>
    </source>
</evidence>
<dbReference type="EMBL" id="DVOF01000059">
    <property type="protein sequence ID" value="HIV02326.1"/>
    <property type="molecule type" value="Genomic_DNA"/>
</dbReference>
<evidence type="ECO:0000313" key="11">
    <source>
        <dbReference type="EMBL" id="HIV02326.1"/>
    </source>
</evidence>
<feature type="transmembrane region" description="Helical" evidence="9">
    <location>
        <begin position="214"/>
        <end position="232"/>
    </location>
</feature>
<dbReference type="NCBIfam" id="NF003715">
    <property type="entry name" value="PRK05326.1-2"/>
    <property type="match status" value="1"/>
</dbReference>
<dbReference type="Pfam" id="PF00999">
    <property type="entry name" value="Na_H_Exchanger"/>
    <property type="match status" value="1"/>
</dbReference>
<feature type="domain" description="Cation/H+ exchanger transmembrane" evidence="10">
    <location>
        <begin position="13"/>
        <end position="316"/>
    </location>
</feature>
<keyword evidence="2" id="KW-0813">Transport</keyword>
<keyword evidence="6 9" id="KW-1133">Transmembrane helix</keyword>
<dbReference type="Gene3D" id="1.20.1530.20">
    <property type="match status" value="1"/>
</dbReference>
<comment type="caution">
    <text evidence="11">The sequence shown here is derived from an EMBL/GenBank/DDBJ whole genome shotgun (WGS) entry which is preliminary data.</text>
</comment>
<sequence length="317" mass="34506">MTPILLLCGIVFIVCILSNKLSAKVGVPTLLVFIMLGMLFGSDGLFKIHFSDYNITNQICTVALIFIMFYGGFGTNWKVARPVAPQALLLSSLGVIITAVLTGLFCHFVLRMTLLEGLLIGAVISSTDAASVFSILRSKKLNLKYGLASMLEIESGSNDPTAYMLTVIILNLMAPGETQSYWYLIFSQVVYGIVFGFGLAFAAIFLLKRIRLGNSALHMIFMVGIALVAYALPDLVGGNGYLSVYITGIVLGNSKIRHKAELANFFDGFTWIMQIALFFIIGLLSFPSLIPQVLLPAIAIALFMTFISRPIAVFSIL</sequence>
<dbReference type="GO" id="GO:0015297">
    <property type="term" value="F:antiporter activity"/>
    <property type="evidence" value="ECO:0007669"/>
    <property type="project" value="UniProtKB-KW"/>
</dbReference>
<reference evidence="11" key="1">
    <citation type="submission" date="2020-10" db="EMBL/GenBank/DDBJ databases">
        <authorList>
            <person name="Gilroy R."/>
        </authorList>
    </citation>
    <scope>NUCLEOTIDE SEQUENCE</scope>
    <source>
        <strain evidence="11">4920</strain>
    </source>
</reference>
<dbReference type="GO" id="GO:1902600">
    <property type="term" value="P:proton transmembrane transport"/>
    <property type="evidence" value="ECO:0007669"/>
    <property type="project" value="InterPro"/>
</dbReference>
<evidence type="ECO:0000313" key="12">
    <source>
        <dbReference type="Proteomes" id="UP000886743"/>
    </source>
</evidence>
<feature type="transmembrane region" description="Helical" evidence="9">
    <location>
        <begin position="181"/>
        <end position="207"/>
    </location>
</feature>
<keyword evidence="7" id="KW-0406">Ion transport</keyword>
<keyword evidence="4" id="KW-1003">Cell membrane</keyword>
<evidence type="ECO:0000256" key="5">
    <source>
        <dbReference type="ARBA" id="ARBA00022692"/>
    </source>
</evidence>
<dbReference type="PANTHER" id="PTHR32507:SF7">
    <property type="entry name" value="K(+)_H(+) ANTIPORTER NHAP2"/>
    <property type="match status" value="1"/>
</dbReference>
<organism evidence="11 12">
    <name type="scientific">Candidatus Aphodoplasma excrementigallinarum</name>
    <dbReference type="NCBI Taxonomy" id="2840673"/>
    <lineage>
        <taxon>Bacteria</taxon>
        <taxon>Bacillati</taxon>
        <taxon>Bacillota</taxon>
        <taxon>Clostridia</taxon>
        <taxon>Eubacteriales</taxon>
        <taxon>Candidatus Aphodoplasma</taxon>
    </lineage>
</organism>
<gene>
    <name evidence="11" type="ORF">IAC74_02030</name>
</gene>
<reference evidence="11" key="2">
    <citation type="journal article" date="2021" name="PeerJ">
        <title>Extensive microbial diversity within the chicken gut microbiome revealed by metagenomics and culture.</title>
        <authorList>
            <person name="Gilroy R."/>
            <person name="Ravi A."/>
            <person name="Getino M."/>
            <person name="Pursley I."/>
            <person name="Horton D.L."/>
            <person name="Alikhan N.F."/>
            <person name="Baker D."/>
            <person name="Gharbi K."/>
            <person name="Hall N."/>
            <person name="Watson M."/>
            <person name="Adriaenssens E.M."/>
            <person name="Foster-Nyarko E."/>
            <person name="Jarju S."/>
            <person name="Secka A."/>
            <person name="Antonio M."/>
            <person name="Oren A."/>
            <person name="Chaudhuri R.R."/>
            <person name="La Ragione R."/>
            <person name="Hildebrand F."/>
            <person name="Pallen M.J."/>
        </authorList>
    </citation>
    <scope>NUCLEOTIDE SEQUENCE</scope>
    <source>
        <strain evidence="11">4920</strain>
    </source>
</reference>
<protein>
    <submittedName>
        <fullName evidence="11">Potassium/proton antiporter</fullName>
    </submittedName>
</protein>
<feature type="transmembrane region" description="Helical" evidence="9">
    <location>
        <begin position="87"/>
        <end position="110"/>
    </location>
</feature>
<dbReference type="GO" id="GO:0005886">
    <property type="term" value="C:plasma membrane"/>
    <property type="evidence" value="ECO:0007669"/>
    <property type="project" value="UniProtKB-SubCell"/>
</dbReference>
<evidence type="ECO:0000256" key="4">
    <source>
        <dbReference type="ARBA" id="ARBA00022475"/>
    </source>
</evidence>
<feature type="transmembrane region" description="Helical" evidence="9">
    <location>
        <begin position="293"/>
        <end position="316"/>
    </location>
</feature>
<evidence type="ECO:0000256" key="8">
    <source>
        <dbReference type="ARBA" id="ARBA00023136"/>
    </source>
</evidence>
<evidence type="ECO:0000256" key="1">
    <source>
        <dbReference type="ARBA" id="ARBA00004651"/>
    </source>
</evidence>
<feature type="transmembrane region" description="Helical" evidence="9">
    <location>
        <begin position="268"/>
        <end position="287"/>
    </location>
</feature>
<feature type="transmembrane region" description="Helical" evidence="9">
    <location>
        <begin position="117"/>
        <end position="136"/>
    </location>
</feature>
<dbReference type="InterPro" id="IPR038770">
    <property type="entry name" value="Na+/solute_symporter_sf"/>
</dbReference>
<keyword evidence="3" id="KW-0050">Antiport</keyword>
<dbReference type="Proteomes" id="UP000886743">
    <property type="component" value="Unassembled WGS sequence"/>
</dbReference>
<evidence type="ECO:0000256" key="7">
    <source>
        <dbReference type="ARBA" id="ARBA00023065"/>
    </source>
</evidence>
<dbReference type="PANTHER" id="PTHR32507">
    <property type="entry name" value="NA(+)/H(+) ANTIPORTER 1"/>
    <property type="match status" value="1"/>
</dbReference>
<feature type="non-terminal residue" evidence="11">
    <location>
        <position position="317"/>
    </location>
</feature>
<evidence type="ECO:0000256" key="3">
    <source>
        <dbReference type="ARBA" id="ARBA00022449"/>
    </source>
</evidence>
<keyword evidence="5 9" id="KW-0812">Transmembrane</keyword>
<keyword evidence="8 9" id="KW-0472">Membrane</keyword>
<evidence type="ECO:0000256" key="2">
    <source>
        <dbReference type="ARBA" id="ARBA00022448"/>
    </source>
</evidence>
<feature type="transmembrane region" description="Helical" evidence="9">
    <location>
        <begin position="28"/>
        <end position="46"/>
    </location>
</feature>